<protein>
    <submittedName>
        <fullName evidence="2">Uncharacterized protein</fullName>
    </submittedName>
</protein>
<reference evidence="3 5" key="2">
    <citation type="submission" date="2017-05" db="EMBL/GenBank/DDBJ databases">
        <title>Whole genome sequencing of Yersinia kristensenii.</title>
        <authorList>
            <person name="Campioni F."/>
        </authorList>
    </citation>
    <scope>NUCLEOTIDE SEQUENCE [LARGE SCALE GENOMIC DNA]</scope>
    <source>
        <strain evidence="3 5">CFSAN060538</strain>
    </source>
</reference>
<sequence length="64" mass="6909">MSDNAKAGIYNILSLLATMQISYSSSVSIMGSNNLVDVFLIVIAFFGFRSVLKTVFEATASLIK</sequence>
<keyword evidence="1" id="KW-0812">Transmembrane</keyword>
<dbReference type="Proteomes" id="UP000195840">
    <property type="component" value="Unassembled WGS sequence"/>
</dbReference>
<organism evidence="2 4">
    <name type="scientific">Yersinia kristensenii</name>
    <dbReference type="NCBI Taxonomy" id="28152"/>
    <lineage>
        <taxon>Bacteria</taxon>
        <taxon>Pseudomonadati</taxon>
        <taxon>Pseudomonadota</taxon>
        <taxon>Gammaproteobacteria</taxon>
        <taxon>Enterobacterales</taxon>
        <taxon>Yersiniaceae</taxon>
        <taxon>Yersinia</taxon>
    </lineage>
</organism>
<keyword evidence="1" id="KW-0472">Membrane</keyword>
<evidence type="ECO:0000256" key="1">
    <source>
        <dbReference type="SAM" id="Phobius"/>
    </source>
</evidence>
<gene>
    <name evidence="3" type="ORF">CBW52_20950</name>
    <name evidence="2" type="ORF">ERS008491_00586</name>
</gene>
<accession>A0A0T9KPA3</accession>
<keyword evidence="5" id="KW-1185">Reference proteome</keyword>
<dbReference type="Proteomes" id="UP000045824">
    <property type="component" value="Unassembled WGS sequence"/>
</dbReference>
<feature type="transmembrane region" description="Helical" evidence="1">
    <location>
        <begin position="12"/>
        <end position="32"/>
    </location>
</feature>
<dbReference type="EMBL" id="NHOG01000030">
    <property type="protein sequence ID" value="OVZ77075.1"/>
    <property type="molecule type" value="Genomic_DNA"/>
</dbReference>
<dbReference type="RefSeq" id="WP_049557538.1">
    <property type="nucleotide sequence ID" value="NZ_CAWMAB010000002.1"/>
</dbReference>
<evidence type="ECO:0000313" key="4">
    <source>
        <dbReference type="Proteomes" id="UP000045824"/>
    </source>
</evidence>
<reference evidence="2 4" key="1">
    <citation type="submission" date="2015-03" db="EMBL/GenBank/DDBJ databases">
        <authorList>
            <person name="Murphy D."/>
        </authorList>
    </citation>
    <scope>NUCLEOTIDE SEQUENCE [LARGE SCALE GENOMIC DNA]</scope>
    <source>
        <strain evidence="2 4">FCF326</strain>
    </source>
</reference>
<dbReference type="AlphaFoldDB" id="A0A0T9KPA3"/>
<feature type="transmembrane region" description="Helical" evidence="1">
    <location>
        <begin position="38"/>
        <end position="56"/>
    </location>
</feature>
<evidence type="ECO:0000313" key="3">
    <source>
        <dbReference type="EMBL" id="OVZ77075.1"/>
    </source>
</evidence>
<dbReference type="EMBL" id="CPYI01000002">
    <property type="protein sequence ID" value="CNE17517.1"/>
    <property type="molecule type" value="Genomic_DNA"/>
</dbReference>
<evidence type="ECO:0000313" key="2">
    <source>
        <dbReference type="EMBL" id="CNE17517.1"/>
    </source>
</evidence>
<evidence type="ECO:0000313" key="5">
    <source>
        <dbReference type="Proteomes" id="UP000195840"/>
    </source>
</evidence>
<keyword evidence="1" id="KW-1133">Transmembrane helix</keyword>
<name>A0A0T9KPA3_YERKR</name>
<proteinExistence type="predicted"/>